<dbReference type="GeneID" id="4239149"/>
<dbReference type="KEGG" id="vg:4239149"/>
<dbReference type="Gene3D" id="3.40.50.300">
    <property type="entry name" value="P-loop containing nucleotide triphosphate hydrolases"/>
    <property type="match status" value="2"/>
</dbReference>
<evidence type="ECO:0000256" key="1">
    <source>
        <dbReference type="SAM" id="Coils"/>
    </source>
</evidence>
<dbReference type="GO" id="GO:0004519">
    <property type="term" value="F:endonuclease activity"/>
    <property type="evidence" value="ECO:0007669"/>
    <property type="project" value="UniProtKB-KW"/>
</dbReference>
<sequence>MITFETIRWKNFLSTGDQWTEIDFAESPSTLIVGTNGAGKSTILDALCFALFNKPFRKINKPQLVNSINEKGLKVEVCFSIGPDDYRVFRGIKPNTFEIYKNNKLVDQDAAAKDTQKYLEQSVLKLNYKSFTQVVILGSSTFVPFMQLAAAHRREVIEDLLDIGIFSSMNTVLKDKIRVAQGQSSDCTHLLRLAEGKVFAQEKLISSLQEVNDNRQEEKQKKYDENLALMQDISTQKSNVENAIKNIESSIGDYSAATKTLTALRQGQADKKSQLKLIAKDLKFFREHDECPTCSQQIETAFKDAMIGSNTQRGKTIAKEIEAFNTDIEQASEIVSMIADQSMKLKELTSDLSTIDRDYVRLEFENLRIQDEIIKLKVDTPNIDKETVYLSEVKDEYTKTKEDCAGISKKLDEYQVVSNLLKDSGVKRQIIKKYIPVFNQLINKYLQSMDFYVNFTLDEEFNEVIKSRFRDEFSYASFSEGEKQKIDLALLFTWREVARMKNSVATNLLILDEVFDSSLDTEGTNELLKILRSLGNETNVFVISHKGEILVDKFLRTLKFEKVNDFSRMSDNS</sequence>
<feature type="coiled-coil region" evidence="1">
    <location>
        <begin position="201"/>
        <end position="250"/>
    </location>
</feature>
<organism evidence="3 4">
    <name type="scientific">Synechococcus phage syn9</name>
    <dbReference type="NCBI Taxonomy" id="382359"/>
    <lineage>
        <taxon>Viruses</taxon>
        <taxon>Duplodnaviria</taxon>
        <taxon>Heunggongvirae</taxon>
        <taxon>Uroviricota</taxon>
        <taxon>Caudoviricetes</taxon>
        <taxon>Pantevenvirales</taxon>
        <taxon>Kyanoviridae</taxon>
        <taxon>Ormenosvirus</taxon>
        <taxon>Ormenosvirus syn9</taxon>
    </lineage>
</organism>
<accession>Q0QZ77</accession>
<keyword evidence="3" id="KW-0540">Nuclease</keyword>
<protein>
    <submittedName>
        <fullName evidence="3">Recombination endonuclease</fullName>
    </submittedName>
</protein>
<evidence type="ECO:0000313" key="4">
    <source>
        <dbReference type="Proteomes" id="UP000000909"/>
    </source>
</evidence>
<dbReference type="PANTHER" id="PTHR32114">
    <property type="entry name" value="ABC TRANSPORTER ABCH.3"/>
    <property type="match status" value="1"/>
</dbReference>
<dbReference type="InterPro" id="IPR027417">
    <property type="entry name" value="P-loop_NTPase"/>
</dbReference>
<proteinExistence type="predicted"/>
<dbReference type="PANTHER" id="PTHR32114:SF2">
    <property type="entry name" value="ABC TRANSPORTER ABCH.3"/>
    <property type="match status" value="1"/>
</dbReference>
<feature type="domain" description="RecF/RecN/SMC N-terminal" evidence="2">
    <location>
        <begin position="5"/>
        <end position="550"/>
    </location>
</feature>
<keyword evidence="4" id="KW-1185">Reference proteome</keyword>
<evidence type="ECO:0000259" key="2">
    <source>
        <dbReference type="Pfam" id="PF02463"/>
    </source>
</evidence>
<name>Q0QZ77_BPSYS</name>
<dbReference type="Proteomes" id="UP000000909">
    <property type="component" value="Segment"/>
</dbReference>
<keyword evidence="3" id="KW-0378">Hydrolase</keyword>
<dbReference type="SUPFAM" id="SSF52540">
    <property type="entry name" value="P-loop containing nucleoside triphosphate hydrolases"/>
    <property type="match status" value="1"/>
</dbReference>
<keyword evidence="3" id="KW-0255">Endonuclease</keyword>
<evidence type="ECO:0000313" key="3">
    <source>
        <dbReference type="EMBL" id="ABA47119.1"/>
    </source>
</evidence>
<dbReference type="InterPro" id="IPR003395">
    <property type="entry name" value="RecF/RecN/SMC_N"/>
</dbReference>
<organismHost>
    <name type="scientific">Synechococcus</name>
    <dbReference type="NCBI Taxonomy" id="1129"/>
</organismHost>
<keyword evidence="1" id="KW-0175">Coiled coil</keyword>
<reference evidence="3 4" key="1">
    <citation type="journal article" date="2007" name="Environ. Microbiol.">
        <title>Genomic and structural analysis of Syn9, a cyanophage infecting marine Prochlorococcus and Synechococcus.</title>
        <authorList>
            <person name="Weigele P.R."/>
            <person name="Pope W.H."/>
            <person name="Pedulla M.L."/>
            <person name="Houtz J.M."/>
            <person name="Smith A.L."/>
            <person name="Conway J.F."/>
            <person name="King J."/>
            <person name="Hatfull G.F."/>
            <person name="Lawrence J.G."/>
            <person name="Hendrix R.W."/>
        </authorList>
    </citation>
    <scope>NUCLEOTIDE SEQUENCE</scope>
</reference>
<dbReference type="RefSeq" id="YP_717818.1">
    <property type="nucleotide sequence ID" value="NC_008296.2"/>
</dbReference>
<dbReference type="EMBL" id="DQ149023">
    <property type="protein sequence ID" value="ABA47119.1"/>
    <property type="molecule type" value="Genomic_DNA"/>
</dbReference>
<dbReference type="OrthoDB" id="6017at10239"/>
<dbReference type="Pfam" id="PF02463">
    <property type="entry name" value="SMC_N"/>
    <property type="match status" value="1"/>
</dbReference>